<organism evidence="1 2">
    <name type="scientific">Carnegiea gigantea</name>
    <dbReference type="NCBI Taxonomy" id="171969"/>
    <lineage>
        <taxon>Eukaryota</taxon>
        <taxon>Viridiplantae</taxon>
        <taxon>Streptophyta</taxon>
        <taxon>Embryophyta</taxon>
        <taxon>Tracheophyta</taxon>
        <taxon>Spermatophyta</taxon>
        <taxon>Magnoliopsida</taxon>
        <taxon>eudicotyledons</taxon>
        <taxon>Gunneridae</taxon>
        <taxon>Pentapetalae</taxon>
        <taxon>Caryophyllales</taxon>
        <taxon>Cactineae</taxon>
        <taxon>Cactaceae</taxon>
        <taxon>Cactoideae</taxon>
        <taxon>Echinocereeae</taxon>
        <taxon>Carnegiea</taxon>
    </lineage>
</organism>
<proteinExistence type="predicted"/>
<dbReference type="PANTHER" id="PTHR47074:SF11">
    <property type="entry name" value="REVERSE TRANSCRIPTASE-LIKE PROTEIN"/>
    <property type="match status" value="1"/>
</dbReference>
<keyword evidence="2" id="KW-1185">Reference proteome</keyword>
<reference evidence="1" key="1">
    <citation type="submission" date="2022-04" db="EMBL/GenBank/DDBJ databases">
        <title>Carnegiea gigantea Genome sequencing and assembly v2.</title>
        <authorList>
            <person name="Copetti D."/>
            <person name="Sanderson M.J."/>
            <person name="Burquez A."/>
            <person name="Wojciechowski M.F."/>
        </authorList>
    </citation>
    <scope>NUCLEOTIDE SEQUENCE</scope>
    <source>
        <strain evidence="1">SGP5-SGP5p</strain>
        <tissue evidence="1">Aerial part</tissue>
    </source>
</reference>
<dbReference type="EMBL" id="JAKOGI010000191">
    <property type="protein sequence ID" value="KAJ8440415.1"/>
    <property type="molecule type" value="Genomic_DNA"/>
</dbReference>
<dbReference type="AlphaFoldDB" id="A0A9Q1QHB8"/>
<evidence type="ECO:0000313" key="1">
    <source>
        <dbReference type="EMBL" id="KAJ8440415.1"/>
    </source>
</evidence>
<evidence type="ECO:0000313" key="2">
    <source>
        <dbReference type="Proteomes" id="UP001153076"/>
    </source>
</evidence>
<dbReference type="Proteomes" id="UP001153076">
    <property type="component" value="Unassembled WGS sequence"/>
</dbReference>
<dbReference type="InterPro" id="IPR052929">
    <property type="entry name" value="RNase_H-like_EbsB-rel"/>
</dbReference>
<comment type="caution">
    <text evidence="1">The sequence shown here is derived from an EMBL/GenBank/DDBJ whole genome shotgun (WGS) entry which is preliminary data.</text>
</comment>
<sequence length="247" mass="27659">MPPHSDNQTPRPLVSPEPGLLIWQAWEESGFFRATAEAFKTSLRRCLQWLAEKLEEEEMVAAMETAWAMSTARNEVVFNRGKPNRVQMAQCFQKMVKKVVKYRAKVRPPGASGGNSSLTTWELPPKGMVKVNMDAFGLQTPHRAGKILRIRVRQVEARWRVEEAEVAAVRYGLEKGTEAGFDRMVIESDAFGTSLWKKRIRTSRSNLGGYKSISSSVSNGTCQSCQEGGGDTVAHLIVRLSPEKEME</sequence>
<gene>
    <name evidence="1" type="ORF">Cgig2_017648</name>
</gene>
<accession>A0A9Q1QHB8</accession>
<dbReference type="PANTHER" id="PTHR47074">
    <property type="entry name" value="BNAC02G40300D PROTEIN"/>
    <property type="match status" value="1"/>
</dbReference>
<protein>
    <submittedName>
        <fullName evidence="1">Uncharacterized protein</fullName>
    </submittedName>
</protein>
<name>A0A9Q1QHB8_9CARY</name>